<dbReference type="AlphaFoldDB" id="A0A7W7YU29"/>
<name>A0A7W7YU29_9HYPH</name>
<reference evidence="1 2" key="1">
    <citation type="submission" date="2020-08" db="EMBL/GenBank/DDBJ databases">
        <title>Genomic Encyclopedia of Type Strains, Phase IV (KMG-IV): sequencing the most valuable type-strain genomes for metagenomic binning, comparative biology and taxonomic classification.</title>
        <authorList>
            <person name="Goeker M."/>
        </authorList>
    </citation>
    <scope>NUCLEOTIDE SEQUENCE [LARGE SCALE GENOMIC DNA]</scope>
    <source>
        <strain evidence="1 2">DSM 21319</strain>
    </source>
</reference>
<accession>A0A7W7YU29</accession>
<sequence length="73" mass="8084">MHYDHLSFFVMPPVAALVWKNIIMHPGYGVLADINRALGFRLSRETGTWKGVVGAEHLGSDMFCTSMSMASAR</sequence>
<proteinExistence type="predicted"/>
<protein>
    <submittedName>
        <fullName evidence="1">p-aminobenzoyl-glutamate transporter AbgT</fullName>
    </submittedName>
</protein>
<evidence type="ECO:0000313" key="2">
    <source>
        <dbReference type="Proteomes" id="UP000535406"/>
    </source>
</evidence>
<dbReference type="Proteomes" id="UP000535406">
    <property type="component" value="Unassembled WGS sequence"/>
</dbReference>
<keyword evidence="2" id="KW-1185">Reference proteome</keyword>
<gene>
    <name evidence="1" type="ORF">HNQ66_001796</name>
</gene>
<evidence type="ECO:0000313" key="1">
    <source>
        <dbReference type="EMBL" id="MBB5042400.1"/>
    </source>
</evidence>
<organism evidence="1 2">
    <name type="scientific">Shinella fusca</name>
    <dbReference type="NCBI Taxonomy" id="544480"/>
    <lineage>
        <taxon>Bacteria</taxon>
        <taxon>Pseudomonadati</taxon>
        <taxon>Pseudomonadota</taxon>
        <taxon>Alphaproteobacteria</taxon>
        <taxon>Hyphomicrobiales</taxon>
        <taxon>Rhizobiaceae</taxon>
        <taxon>Shinella</taxon>
    </lineage>
</organism>
<comment type="caution">
    <text evidence="1">The sequence shown here is derived from an EMBL/GenBank/DDBJ whole genome shotgun (WGS) entry which is preliminary data.</text>
</comment>
<dbReference type="EMBL" id="JACHIK010000004">
    <property type="protein sequence ID" value="MBB5042400.1"/>
    <property type="molecule type" value="Genomic_DNA"/>
</dbReference>